<name>X0X3G0_9ZZZZ</name>
<reference evidence="1" key="1">
    <citation type="journal article" date="2014" name="Front. Microbiol.">
        <title>High frequency of phylogenetically diverse reductive dehalogenase-homologous genes in deep subseafloor sedimentary metagenomes.</title>
        <authorList>
            <person name="Kawai M."/>
            <person name="Futagami T."/>
            <person name="Toyoda A."/>
            <person name="Takaki Y."/>
            <person name="Nishi S."/>
            <person name="Hori S."/>
            <person name="Arai W."/>
            <person name="Tsubouchi T."/>
            <person name="Morono Y."/>
            <person name="Uchiyama I."/>
            <person name="Ito T."/>
            <person name="Fujiyama A."/>
            <person name="Inagaki F."/>
            <person name="Takami H."/>
        </authorList>
    </citation>
    <scope>NUCLEOTIDE SEQUENCE</scope>
    <source>
        <strain evidence="1">Expedition CK06-06</strain>
    </source>
</reference>
<accession>X0X3G0</accession>
<protein>
    <submittedName>
        <fullName evidence="1">Uncharacterized protein</fullName>
    </submittedName>
</protein>
<dbReference type="EMBL" id="BARS01044586">
    <property type="protein sequence ID" value="GAG37769.1"/>
    <property type="molecule type" value="Genomic_DNA"/>
</dbReference>
<feature type="non-terminal residue" evidence="1">
    <location>
        <position position="1"/>
    </location>
</feature>
<dbReference type="AlphaFoldDB" id="X0X3G0"/>
<proteinExistence type="predicted"/>
<evidence type="ECO:0000313" key="1">
    <source>
        <dbReference type="EMBL" id="GAG37769.1"/>
    </source>
</evidence>
<gene>
    <name evidence="1" type="ORF">S01H1_67332</name>
</gene>
<organism evidence="1">
    <name type="scientific">marine sediment metagenome</name>
    <dbReference type="NCBI Taxonomy" id="412755"/>
    <lineage>
        <taxon>unclassified sequences</taxon>
        <taxon>metagenomes</taxon>
        <taxon>ecological metagenomes</taxon>
    </lineage>
</organism>
<sequence length="229" mass="25699">LKADLSGTLSEVVGYPVEGAAYSHFGGFNLSRVYSDFVNPDSDYYQAWVGAYVVFDGERRTHFGFDDEGQPVQQEALDVLEADQRLVLGGAGCPNKFPDGRFVRLISDMTVAEVDLGGEKWWRMDGKAETWSSYHRGSSPGGRWRSEAGHGRVPDGAPHPVDDFHPLTYNGSFWMRYFPQWQATCARFYIYPEYTDRNGEKVTRGQRVEAECQAIVDRITFARASTVSG</sequence>
<comment type="caution">
    <text evidence="1">The sequence shown here is derived from an EMBL/GenBank/DDBJ whole genome shotgun (WGS) entry which is preliminary data.</text>
</comment>